<dbReference type="PANTHER" id="PTHR13593">
    <property type="match status" value="1"/>
</dbReference>
<sequence length="380" mass="40320">MSNATWMSNSSVQSLEIGKIVLPGTHDSGSYSIQRGVLSQINYGNINFLWQINSGSAPANGSAPWSNPLPGMPNLLNPINEKNSEDGFSNLNYLYLGQSMYNMVMDVAYDMSRSQDNTILQQLNDGIRYFDLRVYWDTNLNGFYIQHGLCGCSFSQVLSDVSAFINANTTASELIVLVVSHLNIASGSVEATSLANLISANLPKGALYEPPSVSAGTDPFLSLATSTIGSLTGGSNKVLVLNGDYPSISYDSVLFNSVGYTAFPNGDYGTDSLTALSSAAEQAMGQMTSGNLGRLSWCLTCQTQDAITDVVNQLSGASGTLPALQGLAVTANNGLPNFLNGLDSAQTNTINCITVDWYEQTTGQNVVQLAINMNTARAGA</sequence>
<protein>
    <recommendedName>
        <fullName evidence="3">Phosphatidylinositol diacylglycerol-lyase</fullName>
    </recommendedName>
</protein>
<dbReference type="InterPro" id="IPR051057">
    <property type="entry name" value="PI-PLC_domain"/>
</dbReference>
<evidence type="ECO:0000313" key="2">
    <source>
        <dbReference type="Proteomes" id="UP000277007"/>
    </source>
</evidence>
<reference evidence="1 2" key="1">
    <citation type="submission" date="2018-12" db="EMBL/GenBank/DDBJ databases">
        <authorList>
            <person name="Yang Y."/>
        </authorList>
    </citation>
    <scope>NUCLEOTIDE SEQUENCE [LARGE SCALE GENOMIC DNA]</scope>
    <source>
        <strain evidence="1 2">L-25-5w-1</strain>
    </source>
</reference>
<accession>A0A3S0HW72</accession>
<name>A0A3S0HW72_9PROT</name>
<dbReference type="InterPro" id="IPR017946">
    <property type="entry name" value="PLC-like_Pdiesterase_TIM-brl"/>
</dbReference>
<dbReference type="EMBL" id="RXMA01000015">
    <property type="protein sequence ID" value="RTR18350.1"/>
    <property type="molecule type" value="Genomic_DNA"/>
</dbReference>
<evidence type="ECO:0008006" key="3">
    <source>
        <dbReference type="Google" id="ProtNLM"/>
    </source>
</evidence>
<dbReference type="RefSeq" id="WP_126617203.1">
    <property type="nucleotide sequence ID" value="NZ_JBHUCY010000021.1"/>
</dbReference>
<evidence type="ECO:0000313" key="1">
    <source>
        <dbReference type="EMBL" id="RTR18350.1"/>
    </source>
</evidence>
<dbReference type="PANTHER" id="PTHR13593:SF113">
    <property type="entry name" value="SI:DKEY-266F7.9"/>
    <property type="match status" value="1"/>
</dbReference>
<dbReference type="SUPFAM" id="SSF51695">
    <property type="entry name" value="PLC-like phosphodiesterases"/>
    <property type="match status" value="1"/>
</dbReference>
<comment type="caution">
    <text evidence="1">The sequence shown here is derived from an EMBL/GenBank/DDBJ whole genome shotgun (WGS) entry which is preliminary data.</text>
</comment>
<dbReference type="GO" id="GO:0006629">
    <property type="term" value="P:lipid metabolic process"/>
    <property type="evidence" value="ECO:0007669"/>
    <property type="project" value="InterPro"/>
</dbReference>
<dbReference type="OrthoDB" id="7191982at2"/>
<dbReference type="Proteomes" id="UP000277007">
    <property type="component" value="Unassembled WGS sequence"/>
</dbReference>
<dbReference type="Gene3D" id="3.20.20.190">
    <property type="entry name" value="Phosphatidylinositol (PI) phosphodiesterase"/>
    <property type="match status" value="1"/>
</dbReference>
<keyword evidence="2" id="KW-1185">Reference proteome</keyword>
<organism evidence="1 2">
    <name type="scientific">Azospirillum griseum</name>
    <dbReference type="NCBI Taxonomy" id="2496639"/>
    <lineage>
        <taxon>Bacteria</taxon>
        <taxon>Pseudomonadati</taxon>
        <taxon>Pseudomonadota</taxon>
        <taxon>Alphaproteobacteria</taxon>
        <taxon>Rhodospirillales</taxon>
        <taxon>Azospirillaceae</taxon>
        <taxon>Azospirillum</taxon>
    </lineage>
</organism>
<dbReference type="GO" id="GO:0008081">
    <property type="term" value="F:phosphoric diester hydrolase activity"/>
    <property type="evidence" value="ECO:0007669"/>
    <property type="project" value="InterPro"/>
</dbReference>
<dbReference type="AlphaFoldDB" id="A0A3S0HW72"/>
<gene>
    <name evidence="1" type="ORF">EJ903_15970</name>
</gene>
<proteinExistence type="predicted"/>